<dbReference type="Proteomes" id="UP000719766">
    <property type="component" value="Unassembled WGS sequence"/>
</dbReference>
<accession>A0A9P7J5P5</accession>
<gene>
    <name evidence="2" type="ORF">HD556DRAFT_1437623</name>
</gene>
<feature type="compositionally biased region" description="Low complexity" evidence="1">
    <location>
        <begin position="8"/>
        <end position="23"/>
    </location>
</feature>
<evidence type="ECO:0000256" key="1">
    <source>
        <dbReference type="SAM" id="MobiDB-lite"/>
    </source>
</evidence>
<keyword evidence="3" id="KW-1185">Reference proteome</keyword>
<evidence type="ECO:0000313" key="2">
    <source>
        <dbReference type="EMBL" id="KAG1803889.1"/>
    </source>
</evidence>
<sequence>MLTLPPKSSSTSSSFHSSCTSYTKRPTTRRSARLEFGHEVKPVTAKDSFASLRALHTATLAAPTSVSAQLSCLLDSFSDLPGTNPRFQQQVDAYAKRCSLSLGSQAIRQSVRPTEYELLARFLEESGLKPKLSYIAEENTLIVEMPSAIHEAPLVPFHTAFICFFRSIDFDRSLLNVCVLCNTEASSINPIIPDLRVSIQDMSSTTKKVYVSVLGETAFSQNRRTLLKKFKDAVGHELALGSYRAISQYTSNTRHMLITSRCYPTLT</sequence>
<proteinExistence type="predicted"/>
<organism evidence="2 3">
    <name type="scientific">Suillus plorans</name>
    <dbReference type="NCBI Taxonomy" id="116603"/>
    <lineage>
        <taxon>Eukaryota</taxon>
        <taxon>Fungi</taxon>
        <taxon>Dikarya</taxon>
        <taxon>Basidiomycota</taxon>
        <taxon>Agaricomycotina</taxon>
        <taxon>Agaricomycetes</taxon>
        <taxon>Agaricomycetidae</taxon>
        <taxon>Boletales</taxon>
        <taxon>Suillineae</taxon>
        <taxon>Suillaceae</taxon>
        <taxon>Suillus</taxon>
    </lineage>
</organism>
<name>A0A9P7J5P5_9AGAM</name>
<protein>
    <submittedName>
        <fullName evidence="2">Uncharacterized protein</fullName>
    </submittedName>
</protein>
<comment type="caution">
    <text evidence="2">The sequence shown here is derived from an EMBL/GenBank/DDBJ whole genome shotgun (WGS) entry which is preliminary data.</text>
</comment>
<dbReference type="AlphaFoldDB" id="A0A9P7J5P5"/>
<dbReference type="EMBL" id="JABBWE010000004">
    <property type="protein sequence ID" value="KAG1803889.1"/>
    <property type="molecule type" value="Genomic_DNA"/>
</dbReference>
<reference evidence="2" key="1">
    <citation type="journal article" date="2020" name="New Phytol.">
        <title>Comparative genomics reveals dynamic genome evolution in host specialist ectomycorrhizal fungi.</title>
        <authorList>
            <person name="Lofgren L.A."/>
            <person name="Nguyen N.H."/>
            <person name="Vilgalys R."/>
            <person name="Ruytinx J."/>
            <person name="Liao H.L."/>
            <person name="Branco S."/>
            <person name="Kuo A."/>
            <person name="LaButti K."/>
            <person name="Lipzen A."/>
            <person name="Andreopoulos W."/>
            <person name="Pangilinan J."/>
            <person name="Riley R."/>
            <person name="Hundley H."/>
            <person name="Na H."/>
            <person name="Barry K."/>
            <person name="Grigoriev I.V."/>
            <person name="Stajich J.E."/>
            <person name="Kennedy P.G."/>
        </authorList>
    </citation>
    <scope>NUCLEOTIDE SEQUENCE</scope>
    <source>
        <strain evidence="2">S12</strain>
    </source>
</reference>
<feature type="region of interest" description="Disordered" evidence="1">
    <location>
        <begin position="1"/>
        <end position="26"/>
    </location>
</feature>
<dbReference type="OrthoDB" id="2673641at2759"/>
<evidence type="ECO:0000313" key="3">
    <source>
        <dbReference type="Proteomes" id="UP000719766"/>
    </source>
</evidence>
<dbReference type="GeneID" id="64599491"/>
<dbReference type="RefSeq" id="XP_041166235.1">
    <property type="nucleotide sequence ID" value="XM_041305727.1"/>
</dbReference>